<feature type="domain" description="D-isomer specific 2-hydroxyacid dehydrogenase NAD-binding" evidence="6">
    <location>
        <begin position="106"/>
        <end position="278"/>
    </location>
</feature>
<protein>
    <recommendedName>
        <fullName evidence="9">2-hydroxyacid dehydrogenase</fullName>
    </recommendedName>
</protein>
<evidence type="ECO:0000259" key="5">
    <source>
        <dbReference type="Pfam" id="PF00389"/>
    </source>
</evidence>
<dbReference type="Pfam" id="PF02826">
    <property type="entry name" value="2-Hacid_dh_C"/>
    <property type="match status" value="1"/>
</dbReference>
<accession>S9ZCX7</accession>
<reference evidence="7 8" key="1">
    <citation type="submission" date="2013-06" db="EMBL/GenBank/DDBJ databases">
        <title>Draft genome sequence of Thauera terpenica.</title>
        <authorList>
            <person name="Liu B."/>
            <person name="Frostegard A.H."/>
            <person name="Shapleigh J.P."/>
        </authorList>
    </citation>
    <scope>NUCLEOTIDE SEQUENCE [LARGE SCALE GENOMIC DNA]</scope>
    <source>
        <strain evidence="7 8">58Eu</strain>
    </source>
</reference>
<organism evidence="7 8">
    <name type="scientific">Thauera terpenica 58Eu</name>
    <dbReference type="NCBI Taxonomy" id="1348657"/>
    <lineage>
        <taxon>Bacteria</taxon>
        <taxon>Pseudomonadati</taxon>
        <taxon>Pseudomonadota</taxon>
        <taxon>Betaproteobacteria</taxon>
        <taxon>Rhodocyclales</taxon>
        <taxon>Zoogloeaceae</taxon>
        <taxon>Thauera</taxon>
    </lineage>
</organism>
<dbReference type="AlphaFoldDB" id="S9ZCX7"/>
<keyword evidence="1" id="KW-0521">NADP</keyword>
<comment type="similarity">
    <text evidence="4">Belongs to the D-isomer specific 2-hydroxyacid dehydrogenase family.</text>
</comment>
<dbReference type="EMBL" id="ATJV01000062">
    <property type="protein sequence ID" value="EPZ15080.1"/>
    <property type="molecule type" value="Genomic_DNA"/>
</dbReference>
<evidence type="ECO:0000256" key="4">
    <source>
        <dbReference type="RuleBase" id="RU003719"/>
    </source>
</evidence>
<evidence type="ECO:0000259" key="6">
    <source>
        <dbReference type="Pfam" id="PF02826"/>
    </source>
</evidence>
<dbReference type="CDD" id="cd12156">
    <property type="entry name" value="HPPR"/>
    <property type="match status" value="1"/>
</dbReference>
<keyword evidence="3" id="KW-0520">NAD</keyword>
<dbReference type="RefSeq" id="WP_021249861.1">
    <property type="nucleotide sequence ID" value="NZ_ATJV01000062.1"/>
</dbReference>
<name>S9ZCX7_9RHOO</name>
<evidence type="ECO:0000313" key="7">
    <source>
        <dbReference type="EMBL" id="EPZ15080.1"/>
    </source>
</evidence>
<dbReference type="OrthoDB" id="9805416at2"/>
<gene>
    <name evidence="7" type="ORF">M622_16820</name>
</gene>
<dbReference type="GO" id="GO:0005829">
    <property type="term" value="C:cytosol"/>
    <property type="evidence" value="ECO:0007669"/>
    <property type="project" value="TreeGrafter"/>
</dbReference>
<evidence type="ECO:0000256" key="3">
    <source>
        <dbReference type="ARBA" id="ARBA00023027"/>
    </source>
</evidence>
<evidence type="ECO:0000256" key="1">
    <source>
        <dbReference type="ARBA" id="ARBA00022857"/>
    </source>
</evidence>
<proteinExistence type="inferred from homology"/>
<feature type="domain" description="D-isomer specific 2-hydroxyacid dehydrogenase catalytic" evidence="5">
    <location>
        <begin position="13"/>
        <end position="309"/>
    </location>
</feature>
<dbReference type="InterPro" id="IPR006140">
    <property type="entry name" value="D-isomer_DH_NAD-bd"/>
</dbReference>
<dbReference type="Proteomes" id="UP000015455">
    <property type="component" value="Unassembled WGS sequence"/>
</dbReference>
<evidence type="ECO:0008006" key="9">
    <source>
        <dbReference type="Google" id="ProtNLM"/>
    </source>
</evidence>
<evidence type="ECO:0000313" key="8">
    <source>
        <dbReference type="Proteomes" id="UP000015455"/>
    </source>
</evidence>
<dbReference type="GO" id="GO:0016618">
    <property type="term" value="F:hydroxypyruvate reductase [NAD(P)H] activity"/>
    <property type="evidence" value="ECO:0007669"/>
    <property type="project" value="TreeGrafter"/>
</dbReference>
<dbReference type="InterPro" id="IPR050223">
    <property type="entry name" value="D-isomer_2-hydroxyacid_DH"/>
</dbReference>
<keyword evidence="2 4" id="KW-0560">Oxidoreductase</keyword>
<dbReference type="GO" id="GO:0030267">
    <property type="term" value="F:glyoxylate reductase (NADPH) activity"/>
    <property type="evidence" value="ECO:0007669"/>
    <property type="project" value="TreeGrafter"/>
</dbReference>
<dbReference type="GO" id="GO:0051287">
    <property type="term" value="F:NAD binding"/>
    <property type="evidence" value="ECO:0007669"/>
    <property type="project" value="InterPro"/>
</dbReference>
<dbReference type="eggNOG" id="COG1052">
    <property type="taxonomic scope" value="Bacteria"/>
</dbReference>
<keyword evidence="8" id="KW-1185">Reference proteome</keyword>
<dbReference type="FunFam" id="3.40.50.720:FF:000213">
    <property type="entry name" value="Putative 2-hydroxyacid dehydrogenase"/>
    <property type="match status" value="1"/>
</dbReference>
<dbReference type="InterPro" id="IPR036291">
    <property type="entry name" value="NAD(P)-bd_dom_sf"/>
</dbReference>
<dbReference type="PANTHER" id="PTHR10996">
    <property type="entry name" value="2-HYDROXYACID DEHYDROGENASE-RELATED"/>
    <property type="match status" value="1"/>
</dbReference>
<dbReference type="InterPro" id="IPR006139">
    <property type="entry name" value="D-isomer_2_OHA_DH_cat_dom"/>
</dbReference>
<dbReference type="PANTHER" id="PTHR10996:SF178">
    <property type="entry name" value="2-HYDROXYACID DEHYDROGENASE YGL185C-RELATED"/>
    <property type="match status" value="1"/>
</dbReference>
<dbReference type="SUPFAM" id="SSF52283">
    <property type="entry name" value="Formate/glycerate dehydrogenase catalytic domain-like"/>
    <property type="match status" value="1"/>
</dbReference>
<dbReference type="Pfam" id="PF00389">
    <property type="entry name" value="2-Hacid_dh"/>
    <property type="match status" value="1"/>
</dbReference>
<dbReference type="SUPFAM" id="SSF51735">
    <property type="entry name" value="NAD(P)-binding Rossmann-fold domains"/>
    <property type="match status" value="1"/>
</dbReference>
<dbReference type="Gene3D" id="3.40.50.720">
    <property type="entry name" value="NAD(P)-binding Rossmann-like Domain"/>
    <property type="match status" value="2"/>
</dbReference>
<dbReference type="STRING" id="1348657.M622_16820"/>
<sequence>MKPAVLLVCRLPEALGSRLRERFDCHELAQLDSAGLEALAPRLRGMVASGESVVGRELITRLPALEIISVLGVGYDGIDLAAAREHGVCVTHTPGLSTEDIADFALALLLAAAREVVKADRFVRCGEWASGRYPMTRRVSGARLGIVGLGRIGRAVATRALAFGMDIAYTGRTPKADVPYRWCSDARSLAAEVDFLVVCASGGEATRALIDAAVLDALGPTGVLVNIARGAIIDEEALIQALQERRILAAGLDVFCHEPQLAQGLLALDNVVLTPHMASTTDATVHAMFDLTFTNLAAHFDGLPVPTPVS</sequence>
<dbReference type="PATRIC" id="fig|1348657.5.peg.2450"/>
<comment type="caution">
    <text evidence="7">The sequence shown here is derived from an EMBL/GenBank/DDBJ whole genome shotgun (WGS) entry which is preliminary data.</text>
</comment>
<evidence type="ECO:0000256" key="2">
    <source>
        <dbReference type="ARBA" id="ARBA00023002"/>
    </source>
</evidence>